<dbReference type="Proteomes" id="UP001163846">
    <property type="component" value="Unassembled WGS sequence"/>
</dbReference>
<gene>
    <name evidence="2" type="ORF">F5878DRAFT_606792</name>
</gene>
<organism evidence="2 3">
    <name type="scientific">Lentinula raphanica</name>
    <dbReference type="NCBI Taxonomy" id="153919"/>
    <lineage>
        <taxon>Eukaryota</taxon>
        <taxon>Fungi</taxon>
        <taxon>Dikarya</taxon>
        <taxon>Basidiomycota</taxon>
        <taxon>Agaricomycotina</taxon>
        <taxon>Agaricomycetes</taxon>
        <taxon>Agaricomycetidae</taxon>
        <taxon>Agaricales</taxon>
        <taxon>Marasmiineae</taxon>
        <taxon>Omphalotaceae</taxon>
        <taxon>Lentinula</taxon>
    </lineage>
</organism>
<evidence type="ECO:0000313" key="2">
    <source>
        <dbReference type="EMBL" id="KAJ3842777.1"/>
    </source>
</evidence>
<evidence type="ECO:0000256" key="1">
    <source>
        <dbReference type="SAM" id="SignalP"/>
    </source>
</evidence>
<sequence>MRLFTFVFSLIAIVLLTASAADAIAIDPKAACGSEGDNNKDYTEGHECKYLVTDLEPHPHLVTYAGTCQTDDDDGILKCLDASQLVERRMIRRRRPAGIAID</sequence>
<keyword evidence="1" id="KW-0732">Signal</keyword>
<dbReference type="AlphaFoldDB" id="A0AA38UL97"/>
<comment type="caution">
    <text evidence="2">The sequence shown here is derived from an EMBL/GenBank/DDBJ whole genome shotgun (WGS) entry which is preliminary data.</text>
</comment>
<feature type="chain" id="PRO_5041410769" description="Secreted protein" evidence="1">
    <location>
        <begin position="24"/>
        <end position="102"/>
    </location>
</feature>
<keyword evidence="3" id="KW-1185">Reference proteome</keyword>
<name>A0AA38UL97_9AGAR</name>
<dbReference type="EMBL" id="MU805995">
    <property type="protein sequence ID" value="KAJ3842777.1"/>
    <property type="molecule type" value="Genomic_DNA"/>
</dbReference>
<evidence type="ECO:0008006" key="4">
    <source>
        <dbReference type="Google" id="ProtNLM"/>
    </source>
</evidence>
<reference evidence="2" key="1">
    <citation type="submission" date="2022-08" db="EMBL/GenBank/DDBJ databases">
        <authorList>
            <consortium name="DOE Joint Genome Institute"/>
            <person name="Min B."/>
            <person name="Riley R."/>
            <person name="Sierra-Patev S."/>
            <person name="Naranjo-Ortiz M."/>
            <person name="Looney B."/>
            <person name="Konkel Z."/>
            <person name="Slot J.C."/>
            <person name="Sakamoto Y."/>
            <person name="Steenwyk J.L."/>
            <person name="Rokas A."/>
            <person name="Carro J."/>
            <person name="Camarero S."/>
            <person name="Ferreira P."/>
            <person name="Molpeceres G."/>
            <person name="Ruiz-Duenas F.J."/>
            <person name="Serrano A."/>
            <person name="Henrissat B."/>
            <person name="Drula E."/>
            <person name="Hughes K.W."/>
            <person name="Mata J.L."/>
            <person name="Ishikawa N.K."/>
            <person name="Vargas-Isla R."/>
            <person name="Ushijima S."/>
            <person name="Smith C.A."/>
            <person name="Ahrendt S."/>
            <person name="Andreopoulos W."/>
            <person name="He G."/>
            <person name="Labutti K."/>
            <person name="Lipzen A."/>
            <person name="Ng V."/>
            <person name="Sandor L."/>
            <person name="Barry K."/>
            <person name="Martinez A.T."/>
            <person name="Xiao Y."/>
            <person name="Gibbons J.G."/>
            <person name="Terashima K."/>
            <person name="Hibbett D.S."/>
            <person name="Grigoriev I.V."/>
        </authorList>
    </citation>
    <scope>NUCLEOTIDE SEQUENCE</scope>
    <source>
        <strain evidence="2">TFB9207</strain>
    </source>
</reference>
<accession>A0AA38UL97</accession>
<proteinExistence type="predicted"/>
<evidence type="ECO:0000313" key="3">
    <source>
        <dbReference type="Proteomes" id="UP001163846"/>
    </source>
</evidence>
<protein>
    <recommendedName>
        <fullName evidence="4">Secreted protein</fullName>
    </recommendedName>
</protein>
<feature type="signal peptide" evidence="1">
    <location>
        <begin position="1"/>
        <end position="23"/>
    </location>
</feature>